<feature type="domain" description="FAD-binding" evidence="6">
    <location>
        <begin position="9"/>
        <end position="173"/>
    </location>
</feature>
<accession>A0A9P6J7M1</accession>
<dbReference type="GO" id="GO:0071949">
    <property type="term" value="F:FAD binding"/>
    <property type="evidence" value="ECO:0007669"/>
    <property type="project" value="InterPro"/>
</dbReference>
<evidence type="ECO:0000256" key="5">
    <source>
        <dbReference type="ARBA" id="ARBA00023033"/>
    </source>
</evidence>
<feature type="non-terminal residue" evidence="7">
    <location>
        <position position="210"/>
    </location>
</feature>
<name>A0A9P6J7M1_9FUNG</name>
<evidence type="ECO:0000259" key="6">
    <source>
        <dbReference type="Pfam" id="PF01494"/>
    </source>
</evidence>
<reference evidence="7" key="1">
    <citation type="journal article" date="2020" name="Fungal Divers.">
        <title>Resolving the Mortierellaceae phylogeny through synthesis of multi-gene phylogenetics and phylogenomics.</title>
        <authorList>
            <person name="Vandepol N."/>
            <person name="Liber J."/>
            <person name="Desiro A."/>
            <person name="Na H."/>
            <person name="Kennedy M."/>
            <person name="Barry K."/>
            <person name="Grigoriev I.V."/>
            <person name="Miller A.N."/>
            <person name="O'Donnell K."/>
            <person name="Stajich J.E."/>
            <person name="Bonito G."/>
        </authorList>
    </citation>
    <scope>NUCLEOTIDE SEQUENCE</scope>
    <source>
        <strain evidence="7">MES-2147</strain>
    </source>
</reference>
<dbReference type="InterPro" id="IPR036188">
    <property type="entry name" value="FAD/NAD-bd_sf"/>
</dbReference>
<evidence type="ECO:0000313" key="8">
    <source>
        <dbReference type="Proteomes" id="UP000749646"/>
    </source>
</evidence>
<evidence type="ECO:0000256" key="4">
    <source>
        <dbReference type="ARBA" id="ARBA00023002"/>
    </source>
</evidence>
<keyword evidence="4" id="KW-0560">Oxidoreductase</keyword>
<keyword evidence="3" id="KW-0274">FAD</keyword>
<dbReference type="InterPro" id="IPR050493">
    <property type="entry name" value="FAD-dep_Monooxygenase_BioMet"/>
</dbReference>
<evidence type="ECO:0000313" key="7">
    <source>
        <dbReference type="EMBL" id="KAF9962369.1"/>
    </source>
</evidence>
<keyword evidence="5" id="KW-0503">Monooxygenase</keyword>
<proteinExistence type="inferred from homology"/>
<comment type="similarity">
    <text evidence="1">Belongs to the paxM FAD-dependent monooxygenase family.</text>
</comment>
<dbReference type="InterPro" id="IPR002938">
    <property type="entry name" value="FAD-bd"/>
</dbReference>
<evidence type="ECO:0000256" key="3">
    <source>
        <dbReference type="ARBA" id="ARBA00022827"/>
    </source>
</evidence>
<sequence length="210" mass="22926">MTQLHPPPKVLISGAGLGGLFFALLLEKAGISYHIYEKSSVAKALGATVSLGAHIQPAFEQLGLLEDLNRIGHTCQTIGIFRQDLSLMGNMDISSFQLLGYDPKLVHRPDLHNIMLSRIPAEKLSVNKGVVDFEQDEHGVTIRTSDGETHRGDILVGADGAYSAVRTKLFEQMDKNLPTEDRAGLWAGTVCLAGTTKYLDPEKYPILKDD</sequence>
<comment type="caution">
    <text evidence="7">The sequence shown here is derived from an EMBL/GenBank/DDBJ whole genome shotgun (WGS) entry which is preliminary data.</text>
</comment>
<dbReference type="OrthoDB" id="655030at2759"/>
<keyword evidence="2" id="KW-0285">Flavoprotein</keyword>
<keyword evidence="8" id="KW-1185">Reference proteome</keyword>
<dbReference type="PRINTS" id="PR00420">
    <property type="entry name" value="RNGMNOXGNASE"/>
</dbReference>
<dbReference type="Pfam" id="PF01494">
    <property type="entry name" value="FAD_binding_3"/>
    <property type="match status" value="1"/>
</dbReference>
<dbReference type="GO" id="GO:0004497">
    <property type="term" value="F:monooxygenase activity"/>
    <property type="evidence" value="ECO:0007669"/>
    <property type="project" value="UniProtKB-KW"/>
</dbReference>
<protein>
    <recommendedName>
        <fullName evidence="6">FAD-binding domain-containing protein</fullName>
    </recommendedName>
</protein>
<dbReference type="EMBL" id="JAAAHW010006381">
    <property type="protein sequence ID" value="KAF9962369.1"/>
    <property type="molecule type" value="Genomic_DNA"/>
</dbReference>
<dbReference type="PANTHER" id="PTHR13789">
    <property type="entry name" value="MONOOXYGENASE"/>
    <property type="match status" value="1"/>
</dbReference>
<evidence type="ECO:0000256" key="2">
    <source>
        <dbReference type="ARBA" id="ARBA00022630"/>
    </source>
</evidence>
<dbReference type="SUPFAM" id="SSF51905">
    <property type="entry name" value="FAD/NAD(P)-binding domain"/>
    <property type="match status" value="1"/>
</dbReference>
<evidence type="ECO:0000256" key="1">
    <source>
        <dbReference type="ARBA" id="ARBA00007992"/>
    </source>
</evidence>
<gene>
    <name evidence="7" type="ORF">BGZ65_009249</name>
</gene>
<dbReference type="AlphaFoldDB" id="A0A9P6J7M1"/>
<dbReference type="Proteomes" id="UP000749646">
    <property type="component" value="Unassembled WGS sequence"/>
</dbReference>
<dbReference type="Gene3D" id="3.50.50.60">
    <property type="entry name" value="FAD/NAD(P)-binding domain"/>
    <property type="match status" value="1"/>
</dbReference>
<dbReference type="PANTHER" id="PTHR13789:SF309">
    <property type="entry name" value="PUTATIVE (AFU_ORTHOLOGUE AFUA_6G14510)-RELATED"/>
    <property type="match status" value="1"/>
</dbReference>
<organism evidence="7 8">
    <name type="scientific">Modicella reniformis</name>
    <dbReference type="NCBI Taxonomy" id="1440133"/>
    <lineage>
        <taxon>Eukaryota</taxon>
        <taxon>Fungi</taxon>
        <taxon>Fungi incertae sedis</taxon>
        <taxon>Mucoromycota</taxon>
        <taxon>Mortierellomycotina</taxon>
        <taxon>Mortierellomycetes</taxon>
        <taxon>Mortierellales</taxon>
        <taxon>Mortierellaceae</taxon>
        <taxon>Modicella</taxon>
    </lineage>
</organism>